<name>A0AA90NT52_9GAMM</name>
<evidence type="ECO:0000313" key="1">
    <source>
        <dbReference type="EMBL" id="MDP0587838.1"/>
    </source>
</evidence>
<gene>
    <name evidence="1" type="ORF">QS748_00955</name>
</gene>
<sequence length="71" mass="8167">MRFSDSGYNFLKGCRHEYAIKISLAVLARKEIGQHCGMGSWMIVALEREFRISWPTIYKVSDRAQKQGLTS</sequence>
<proteinExistence type="predicted"/>
<dbReference type="AlphaFoldDB" id="A0AA90NT52"/>
<dbReference type="Proteomes" id="UP001178148">
    <property type="component" value="Unassembled WGS sequence"/>
</dbReference>
<comment type="caution">
    <text evidence="1">The sequence shown here is derived from an EMBL/GenBank/DDBJ whole genome shotgun (WGS) entry which is preliminary data.</text>
</comment>
<dbReference type="EMBL" id="JASXSV010000001">
    <property type="protein sequence ID" value="MDP0587838.1"/>
    <property type="molecule type" value="Genomic_DNA"/>
</dbReference>
<accession>A0AA90NT52</accession>
<organism evidence="1 2">
    <name type="scientific">Candidatus Endonucleibacter bathymodioli</name>
    <dbReference type="NCBI Taxonomy" id="539814"/>
    <lineage>
        <taxon>Bacteria</taxon>
        <taxon>Pseudomonadati</taxon>
        <taxon>Pseudomonadota</taxon>
        <taxon>Gammaproteobacteria</taxon>
        <taxon>Oceanospirillales</taxon>
        <taxon>Endozoicomonadaceae</taxon>
        <taxon>Candidatus Endonucleibacter</taxon>
    </lineage>
</organism>
<reference evidence="1 2" key="1">
    <citation type="journal article" date="2023" name="bioRxiv">
        <title>An intranuclear bacterial parasite of deep-sea mussels expresses apoptosis inhibitors acquired from its host.</title>
        <authorList>
            <person name="Gonzalez Porras M.A."/>
            <person name="Assie A."/>
            <person name="Tietjen M."/>
            <person name="Violette M."/>
            <person name="Kleiner M."/>
            <person name="Gruber-Vodicka H."/>
            <person name="Dubilier N."/>
            <person name="Leisch N."/>
        </authorList>
    </citation>
    <scope>NUCLEOTIDE SEQUENCE [LARGE SCALE GENOMIC DNA]</scope>
    <source>
        <strain evidence="1">IAP13</strain>
    </source>
</reference>
<keyword evidence="2" id="KW-1185">Reference proteome</keyword>
<protein>
    <submittedName>
        <fullName evidence="1">Uncharacterized protein</fullName>
    </submittedName>
</protein>
<evidence type="ECO:0000313" key="2">
    <source>
        <dbReference type="Proteomes" id="UP001178148"/>
    </source>
</evidence>